<reference evidence="1" key="1">
    <citation type="submission" date="2016-08" db="EMBL/GenBank/DDBJ databases">
        <authorList>
            <person name="Ngugi D.K."/>
            <person name="Miyake S."/>
            <person name="Stingl U."/>
        </authorList>
    </citation>
    <scope>NUCLEOTIDE SEQUENCE</scope>
    <source>
        <strain evidence="1">SCG-B11WGA-EpuloA1</strain>
    </source>
</reference>
<dbReference type="Proteomes" id="UP000188605">
    <property type="component" value="Unassembled WGS sequence"/>
</dbReference>
<keyword evidence="2" id="KW-1185">Reference proteome</keyword>
<organism evidence="1 2">
    <name type="scientific">Candidatus Epulonipiscium fishelsonii</name>
    <dbReference type="NCBI Taxonomy" id="77094"/>
    <lineage>
        <taxon>Bacteria</taxon>
        <taxon>Bacillati</taxon>
        <taxon>Bacillota</taxon>
        <taxon>Clostridia</taxon>
        <taxon>Lachnospirales</taxon>
        <taxon>Lachnospiraceae</taxon>
        <taxon>Candidatus Epulonipiscium</taxon>
    </lineage>
</organism>
<sequence>MKKFKFMCICLSMSILLSGCGSSDSSAKVEVNENLETNVLNKYGWLVPAEPLVFSAGYGQGNPNEQEEYTQRSVDWFADEFNVHIDPYWWETDYTERQSLMMASGDYKDVMSRLSIDQVQNWINADLAIDLLPLIREHVPELEEYMGHYFNRYITDDGKMYSLPDMWGYWEAPQVAPTIRMDWWEEFGSPEITNPQSYYEVLKLIIEKHPTDAQGNKVYALGMTEDVGSYISQYGGMYGLYGGWKIEDNTLTHWSQTQEGLDLVLWLNQIHRDGLLDPDSFTQTFEQLKSKFANERYAGYLGAWWHAWHLAHEQWQLLDDTWKENERLLHINVVADGIENSTYSSVNSMGYYRTIITKQAEDKAVDILKWFAYQMTDDGMRVLGWGAPDEGDWKYSGWSMNEAGEYEMNPEYIQRRIANVDFPFTEQYNNGAMQLNNTIKLMYDDQSLSAYWDVNFRDQDPWFDIMYENLEGTYYDGAYLSSVVIPASHDLSTVKVQISDTASTGFAAAVMASTEEECRQIFEKMASDVKDLGVEEYQAYYTKEYQENLKNWGE</sequence>
<name>A0ACC8XFM9_9FIRM</name>
<gene>
    <name evidence="1" type="ORF">AN396_02020</name>
</gene>
<protein>
    <submittedName>
        <fullName evidence="1">Uncharacterized protein</fullName>
    </submittedName>
</protein>
<proteinExistence type="predicted"/>
<dbReference type="EMBL" id="LJDB01000016">
    <property type="protein sequence ID" value="ONI42252.1"/>
    <property type="molecule type" value="Genomic_DNA"/>
</dbReference>
<comment type="caution">
    <text evidence="1">The sequence shown here is derived from an EMBL/GenBank/DDBJ whole genome shotgun (WGS) entry which is preliminary data.</text>
</comment>
<evidence type="ECO:0000313" key="1">
    <source>
        <dbReference type="EMBL" id="ONI42252.1"/>
    </source>
</evidence>
<accession>A0ACC8XFM9</accession>
<evidence type="ECO:0000313" key="2">
    <source>
        <dbReference type="Proteomes" id="UP000188605"/>
    </source>
</evidence>